<accession>A0ABV4WDA4</accession>
<dbReference type="EMBL" id="JBHFNT010000004">
    <property type="protein sequence ID" value="MFB2832976.1"/>
    <property type="molecule type" value="Genomic_DNA"/>
</dbReference>
<protein>
    <recommendedName>
        <fullName evidence="3">Terminase small subunit</fullName>
    </recommendedName>
</protein>
<keyword evidence="2" id="KW-1185">Reference proteome</keyword>
<dbReference type="Proteomes" id="UP001576780">
    <property type="component" value="Unassembled WGS sequence"/>
</dbReference>
<evidence type="ECO:0000313" key="1">
    <source>
        <dbReference type="EMBL" id="MFB2832976.1"/>
    </source>
</evidence>
<gene>
    <name evidence="1" type="ORF">ACE1CA_00425</name>
</gene>
<comment type="caution">
    <text evidence="1">The sequence shown here is derived from an EMBL/GenBank/DDBJ whole genome shotgun (WGS) entry which is preliminary data.</text>
</comment>
<name>A0ABV4WDA4_9CYAN</name>
<dbReference type="RefSeq" id="WP_413275451.1">
    <property type="nucleotide sequence ID" value="NZ_JBHFNT010000004.1"/>
</dbReference>
<proteinExistence type="predicted"/>
<evidence type="ECO:0000313" key="2">
    <source>
        <dbReference type="Proteomes" id="UP001576780"/>
    </source>
</evidence>
<evidence type="ECO:0008006" key="3">
    <source>
        <dbReference type="Google" id="ProtNLM"/>
    </source>
</evidence>
<sequence length="180" mass="20392">MAGKAKYDWESLRKLYVSGEVNQLVELSRERTGSPINPPYTTLRQRAFEEDWTEQKKAYYRTLDTKTHTKLTEPSTEQVEQRTQELIDASEAIARHLRLAKALQSVGFQGLKAINIESLSARDIVALIQLGADMERKALALYEPKQQAQIDVEVNFEALSTGELEMVRQAIAKTIPSQVN</sequence>
<organism evidence="1 2">
    <name type="scientific">Floridaenema evergladense BLCC-F167</name>
    <dbReference type="NCBI Taxonomy" id="3153639"/>
    <lineage>
        <taxon>Bacteria</taxon>
        <taxon>Bacillati</taxon>
        <taxon>Cyanobacteriota</taxon>
        <taxon>Cyanophyceae</taxon>
        <taxon>Oscillatoriophycideae</taxon>
        <taxon>Aerosakkonematales</taxon>
        <taxon>Aerosakkonemataceae</taxon>
        <taxon>Floridanema</taxon>
        <taxon>Floridanema evergladense</taxon>
    </lineage>
</organism>
<reference evidence="1 2" key="1">
    <citation type="submission" date="2024-09" db="EMBL/GenBank/DDBJ databases">
        <title>Floridaenema gen nov. (Aerosakkonemataceae, Aerosakkonematales ord. nov., Cyanobacteria) from benthic tropical and subtropical fresh waters, with the description of four new species.</title>
        <authorList>
            <person name="Moretto J.A."/>
            <person name="Berthold D.E."/>
            <person name="Lefler F.W."/>
            <person name="Huang I.-S."/>
            <person name="Laughinghouse H. IV."/>
        </authorList>
    </citation>
    <scope>NUCLEOTIDE SEQUENCE [LARGE SCALE GENOMIC DNA]</scope>
    <source>
        <strain evidence="1 2">BLCC-F167</strain>
    </source>
</reference>